<evidence type="ECO:0000259" key="1">
    <source>
        <dbReference type="PROSITE" id="PS50994"/>
    </source>
</evidence>
<comment type="caution">
    <text evidence="2">The sequence shown here is derived from an EMBL/GenBank/DDBJ whole genome shotgun (WGS) entry which is preliminary data.</text>
</comment>
<name>T0Y4T5_9ZZZZ</name>
<dbReference type="GO" id="GO:0015074">
    <property type="term" value="P:DNA integration"/>
    <property type="evidence" value="ECO:0007669"/>
    <property type="project" value="InterPro"/>
</dbReference>
<dbReference type="SUPFAM" id="SSF53098">
    <property type="entry name" value="Ribonuclease H-like"/>
    <property type="match status" value="1"/>
</dbReference>
<gene>
    <name evidence="2" type="ORF">B2A_15439</name>
</gene>
<feature type="non-terminal residue" evidence="2">
    <location>
        <position position="1"/>
    </location>
</feature>
<reference evidence="2" key="2">
    <citation type="journal article" date="2014" name="ISME J.">
        <title>Microbial stratification in low pH oxic and suboxic macroscopic growths along an acid mine drainage.</title>
        <authorList>
            <person name="Mendez-Garcia C."/>
            <person name="Mesa V."/>
            <person name="Sprenger R.R."/>
            <person name="Richter M."/>
            <person name="Diez M.S."/>
            <person name="Solano J."/>
            <person name="Bargiela R."/>
            <person name="Golyshina O.V."/>
            <person name="Manteca A."/>
            <person name="Ramos J.L."/>
            <person name="Gallego J.R."/>
            <person name="Llorente I."/>
            <person name="Martins Dos Santos V.A."/>
            <person name="Jensen O.N."/>
            <person name="Pelaez A.I."/>
            <person name="Sanchez J."/>
            <person name="Ferrer M."/>
        </authorList>
    </citation>
    <scope>NUCLEOTIDE SEQUENCE</scope>
</reference>
<dbReference type="InterPro" id="IPR001584">
    <property type="entry name" value="Integrase_cat-core"/>
</dbReference>
<sequence>GVLFHSDRGSQYASTDFARTLAPLGFVPSMSRTGNCWDNAVAESFFATLKAEEATQPYASKAEAHSAIAHYIHGFYNPTRLHSALGYLSPNDYARRLKTTNRASTTNPAS</sequence>
<dbReference type="PANTHER" id="PTHR46889:SF4">
    <property type="entry name" value="TRANSPOSASE INSO FOR INSERTION SEQUENCE ELEMENT IS911B-RELATED"/>
    <property type="match status" value="1"/>
</dbReference>
<dbReference type="GO" id="GO:0003676">
    <property type="term" value="F:nucleic acid binding"/>
    <property type="evidence" value="ECO:0007669"/>
    <property type="project" value="InterPro"/>
</dbReference>
<dbReference type="Pfam" id="PF13683">
    <property type="entry name" value="rve_3"/>
    <property type="match status" value="1"/>
</dbReference>
<dbReference type="PROSITE" id="PS50994">
    <property type="entry name" value="INTEGRASE"/>
    <property type="match status" value="1"/>
</dbReference>
<protein>
    <submittedName>
        <fullName evidence="2">Integrase catalytic region</fullName>
    </submittedName>
</protein>
<dbReference type="InterPro" id="IPR050900">
    <property type="entry name" value="Transposase_IS3/IS150/IS904"/>
</dbReference>
<feature type="domain" description="Integrase catalytic" evidence="1">
    <location>
        <begin position="1"/>
        <end position="98"/>
    </location>
</feature>
<dbReference type="PANTHER" id="PTHR46889">
    <property type="entry name" value="TRANSPOSASE INSF FOR INSERTION SEQUENCE IS3B-RELATED"/>
    <property type="match status" value="1"/>
</dbReference>
<reference evidence="2" key="1">
    <citation type="submission" date="2013-08" db="EMBL/GenBank/DDBJ databases">
        <authorList>
            <person name="Mendez C."/>
            <person name="Richter M."/>
            <person name="Ferrer M."/>
            <person name="Sanchez J."/>
        </authorList>
    </citation>
    <scope>NUCLEOTIDE SEQUENCE</scope>
</reference>
<accession>T0Y4T5</accession>
<dbReference type="EMBL" id="AUZZ01011240">
    <property type="protein sequence ID" value="EQD26957.1"/>
    <property type="molecule type" value="Genomic_DNA"/>
</dbReference>
<proteinExistence type="predicted"/>
<dbReference type="InterPro" id="IPR036397">
    <property type="entry name" value="RNaseH_sf"/>
</dbReference>
<dbReference type="AlphaFoldDB" id="T0Y4T5"/>
<organism evidence="2">
    <name type="scientific">mine drainage metagenome</name>
    <dbReference type="NCBI Taxonomy" id="410659"/>
    <lineage>
        <taxon>unclassified sequences</taxon>
        <taxon>metagenomes</taxon>
        <taxon>ecological metagenomes</taxon>
    </lineage>
</organism>
<evidence type="ECO:0000313" key="2">
    <source>
        <dbReference type="EMBL" id="EQD26957.1"/>
    </source>
</evidence>
<dbReference type="InterPro" id="IPR012337">
    <property type="entry name" value="RNaseH-like_sf"/>
</dbReference>
<dbReference type="Gene3D" id="3.30.420.10">
    <property type="entry name" value="Ribonuclease H-like superfamily/Ribonuclease H"/>
    <property type="match status" value="1"/>
</dbReference>